<dbReference type="EMBL" id="AP019756">
    <property type="protein sequence ID" value="BBL36020.1"/>
    <property type="molecule type" value="Genomic_DNA"/>
</dbReference>
<protein>
    <recommendedName>
        <fullName evidence="5">Octaprenyl diphosphate synthase</fullName>
    </recommendedName>
</protein>
<gene>
    <name evidence="3" type="ORF">Nstercoris_02299</name>
</gene>
<evidence type="ECO:0008006" key="5">
    <source>
        <dbReference type="Google" id="ProtNLM"/>
    </source>
</evidence>
<evidence type="ECO:0000313" key="4">
    <source>
        <dbReference type="Proteomes" id="UP000316473"/>
    </source>
</evidence>
<dbReference type="InterPro" id="IPR000092">
    <property type="entry name" value="Polyprenyl_synt"/>
</dbReference>
<dbReference type="KEGG" id="nst:Nstercoris_02299"/>
<organism evidence="3 4">
    <name type="scientific">Nitrosomonas stercoris</name>
    <dbReference type="NCBI Taxonomy" id="1444684"/>
    <lineage>
        <taxon>Bacteria</taxon>
        <taxon>Pseudomonadati</taxon>
        <taxon>Pseudomonadota</taxon>
        <taxon>Betaproteobacteria</taxon>
        <taxon>Nitrosomonadales</taxon>
        <taxon>Nitrosomonadaceae</taxon>
        <taxon>Nitrosomonas</taxon>
    </lineage>
</organism>
<evidence type="ECO:0000256" key="1">
    <source>
        <dbReference type="ARBA" id="ARBA00022723"/>
    </source>
</evidence>
<dbReference type="AlphaFoldDB" id="A0A4Y1YPB4"/>
<keyword evidence="3" id="KW-0614">Plasmid</keyword>
<dbReference type="Proteomes" id="UP000316473">
    <property type="component" value="Plasmid plasmid 1"/>
</dbReference>
<accession>A0A4Y1YPB4</accession>
<dbReference type="PROSITE" id="PS00723">
    <property type="entry name" value="POLYPRENYL_SYNTHASE_1"/>
    <property type="match status" value="1"/>
</dbReference>
<evidence type="ECO:0000256" key="2">
    <source>
        <dbReference type="ARBA" id="ARBA00022842"/>
    </source>
</evidence>
<dbReference type="Gene3D" id="1.10.600.10">
    <property type="entry name" value="Farnesyl Diphosphate Synthase"/>
    <property type="match status" value="1"/>
</dbReference>
<dbReference type="GO" id="GO:0046872">
    <property type="term" value="F:metal ion binding"/>
    <property type="evidence" value="ECO:0007669"/>
    <property type="project" value="UniProtKB-KW"/>
</dbReference>
<dbReference type="GO" id="GO:0008299">
    <property type="term" value="P:isoprenoid biosynthetic process"/>
    <property type="evidence" value="ECO:0007669"/>
    <property type="project" value="InterPro"/>
</dbReference>
<evidence type="ECO:0000313" key="3">
    <source>
        <dbReference type="EMBL" id="BBL36020.1"/>
    </source>
</evidence>
<dbReference type="GO" id="GO:0004659">
    <property type="term" value="F:prenyltransferase activity"/>
    <property type="evidence" value="ECO:0007669"/>
    <property type="project" value="InterPro"/>
</dbReference>
<dbReference type="PANTHER" id="PTHR12001:SF44">
    <property type="entry name" value="GERANYLGERANYL PYROPHOSPHATE SYNTHASE"/>
    <property type="match status" value="1"/>
</dbReference>
<dbReference type="PANTHER" id="PTHR12001">
    <property type="entry name" value="GERANYLGERANYL PYROPHOSPHATE SYNTHASE"/>
    <property type="match status" value="1"/>
</dbReference>
<keyword evidence="2" id="KW-0460">Magnesium</keyword>
<sequence>MFHNYRNPTAEVVFRPDGQTSLISDEINSCLQMMLNVTTKDEHNWFFFLEWATDLASKNRLYIQIASDDGFERHELLFLAAQAEKHDFAGRVEQEAHFYVVPNPLSKKFPYIMEIIGDKAKILICEDDKGVRAKGKFGVLDFDFNVVIRSEGLAFGEISNGSFIKTVVRGEAWASHQCNSQSVVTTERCGLLIPSLGIWLDEKDCSGMRNSLESWTSGLTFERYPINIHVCNTDVNIDIRALRVGSESDFLYLSCPRWIGWSNVTGKVDESFVNTIGLFICPGAPLSPIDGFLKNVSSVAYRVLDRMLPLNAETTTIHALFGTREYADLDVENFPIQCASPVLKPITTILQRGGQAWRGVMLALCCQAVGGEFDAASGWLIFAEMLHTGALIVDDVQDDTPVRRGEPACHKIYGRATAANSGTLAYFMVQQIIEQSTLSDCQKTAIYGEYLDLLRVTHIGQGIDHQLDIEQLSNEPTDTELQDMRQQVYYCDLFKSGMPFRSYARIGGLLGNATEIQLSSLGRFFLCLGIAFQAIDDVISITGYSDKDPKRGDDLRRGKITLPILMALGSLEGIDREHLCRAIKSAKNDSVAAINVAKKICSMDVLQACRNTAIDATEAAYRDLQQTFPSSIGMYLIQELAICTLQKHY</sequence>
<dbReference type="Pfam" id="PF00348">
    <property type="entry name" value="polyprenyl_synt"/>
    <property type="match status" value="1"/>
</dbReference>
<keyword evidence="4" id="KW-1185">Reference proteome</keyword>
<proteinExistence type="predicted"/>
<dbReference type="SUPFAM" id="SSF48576">
    <property type="entry name" value="Terpenoid synthases"/>
    <property type="match status" value="1"/>
</dbReference>
<name>A0A4Y1YPB4_9PROT</name>
<dbReference type="InterPro" id="IPR008949">
    <property type="entry name" value="Isoprenoid_synthase_dom_sf"/>
</dbReference>
<keyword evidence="1" id="KW-0479">Metal-binding</keyword>
<dbReference type="InterPro" id="IPR033749">
    <property type="entry name" value="Polyprenyl_synt_CS"/>
</dbReference>
<geneLocation type="plasmid" evidence="4">
    <name>1 dna</name>
</geneLocation>
<reference evidence="3 4" key="1">
    <citation type="submission" date="2019-06" db="EMBL/GenBank/DDBJ databases">
        <title>Nitrosomonas stercoris KYUHI-S whole genome shotgun sequence.</title>
        <authorList>
            <person name="Nakagawa T."/>
            <person name="Tsuchiya Y."/>
            <person name="Takahashi R."/>
        </authorList>
    </citation>
    <scope>NUCLEOTIDE SEQUENCE [LARGE SCALE GENOMIC DNA]</scope>
    <source>
        <strain evidence="3 4">KYUHI-S</strain>
        <plasmid evidence="4">1 dna</plasmid>
    </source>
</reference>